<dbReference type="AlphaFoldDB" id="A0A084QMN7"/>
<keyword evidence="16" id="KW-1185">Reference proteome</keyword>
<comment type="catalytic activity">
    <reaction evidence="12">
        <text>a di-trans,poly-cis-dolichyl phosphate + UDP-alpha-D-glucose = a di-trans,poly-cis-dolichyl beta-D-glucosyl phosphate + UDP</text>
        <dbReference type="Rhea" id="RHEA:15401"/>
        <dbReference type="Rhea" id="RHEA-COMP:19498"/>
        <dbReference type="Rhea" id="RHEA-COMP:19502"/>
        <dbReference type="ChEBI" id="CHEBI:57525"/>
        <dbReference type="ChEBI" id="CHEBI:57683"/>
        <dbReference type="ChEBI" id="CHEBI:58223"/>
        <dbReference type="ChEBI" id="CHEBI:58885"/>
        <dbReference type="EC" id="2.4.1.117"/>
    </reaction>
    <physiologicalReaction direction="left-to-right" evidence="12">
        <dbReference type="Rhea" id="RHEA:15402"/>
    </physiologicalReaction>
</comment>
<dbReference type="InterPro" id="IPR035518">
    <property type="entry name" value="DPG_synthase"/>
</dbReference>
<organism evidence="15 16">
    <name type="scientific">Stachybotrys chlorohalonatus (strain IBT 40285)</name>
    <dbReference type="NCBI Taxonomy" id="1283841"/>
    <lineage>
        <taxon>Eukaryota</taxon>
        <taxon>Fungi</taxon>
        <taxon>Dikarya</taxon>
        <taxon>Ascomycota</taxon>
        <taxon>Pezizomycotina</taxon>
        <taxon>Sordariomycetes</taxon>
        <taxon>Hypocreomycetidae</taxon>
        <taxon>Hypocreales</taxon>
        <taxon>Stachybotryaceae</taxon>
        <taxon>Stachybotrys</taxon>
    </lineage>
</organism>
<comment type="similarity">
    <text evidence="3">Belongs to the glycosyltransferase 2 family.</text>
</comment>
<proteinExistence type="inferred from homology"/>
<dbReference type="Gene3D" id="3.90.550.10">
    <property type="entry name" value="Spore Coat Polysaccharide Biosynthesis Protein SpsA, Chain A"/>
    <property type="match status" value="1"/>
</dbReference>
<evidence type="ECO:0000256" key="6">
    <source>
        <dbReference type="ARBA" id="ARBA00022679"/>
    </source>
</evidence>
<dbReference type="PANTHER" id="PTHR10859:SF91">
    <property type="entry name" value="DOLICHYL-PHOSPHATE BETA-GLUCOSYLTRANSFERASE"/>
    <property type="match status" value="1"/>
</dbReference>
<dbReference type="Proteomes" id="UP000028524">
    <property type="component" value="Unassembled WGS sequence"/>
</dbReference>
<keyword evidence="5" id="KW-0328">Glycosyltransferase</keyword>
<keyword evidence="11 13" id="KW-0472">Membrane</keyword>
<feature type="domain" description="Glycosyltransferase 2-like" evidence="14">
    <location>
        <begin position="196"/>
        <end position="281"/>
    </location>
</feature>
<comment type="pathway">
    <text evidence="2">Protein modification; protein glycosylation.</text>
</comment>
<feature type="transmembrane region" description="Helical" evidence="13">
    <location>
        <begin position="27"/>
        <end position="46"/>
    </location>
</feature>
<evidence type="ECO:0000256" key="12">
    <source>
        <dbReference type="ARBA" id="ARBA00045097"/>
    </source>
</evidence>
<dbReference type="Pfam" id="PF00535">
    <property type="entry name" value="Glycos_transf_2"/>
    <property type="match status" value="1"/>
</dbReference>
<gene>
    <name evidence="15" type="ORF">S40285_01515</name>
</gene>
<name>A0A084QMN7_STAC4</name>
<dbReference type="GO" id="GO:0006487">
    <property type="term" value="P:protein N-linked glycosylation"/>
    <property type="evidence" value="ECO:0007669"/>
    <property type="project" value="TreeGrafter"/>
</dbReference>
<keyword evidence="6" id="KW-0808">Transferase</keyword>
<keyword evidence="9" id="KW-0735">Signal-anchor</keyword>
<evidence type="ECO:0000256" key="9">
    <source>
        <dbReference type="ARBA" id="ARBA00022968"/>
    </source>
</evidence>
<dbReference type="OMA" id="PQPLPCW"/>
<evidence type="ECO:0000256" key="3">
    <source>
        <dbReference type="ARBA" id="ARBA00006739"/>
    </source>
</evidence>
<dbReference type="InterPro" id="IPR029044">
    <property type="entry name" value="Nucleotide-diphossugar_trans"/>
</dbReference>
<keyword evidence="7 13" id="KW-0812">Transmembrane</keyword>
<dbReference type="EC" id="2.4.1.117" evidence="4"/>
<dbReference type="InParanoid" id="A0A084QMN7"/>
<dbReference type="FunCoup" id="A0A084QMN7">
    <property type="interactions" value="632"/>
</dbReference>
<evidence type="ECO:0000256" key="13">
    <source>
        <dbReference type="SAM" id="Phobius"/>
    </source>
</evidence>
<dbReference type="CDD" id="cd04188">
    <property type="entry name" value="DPG_synthase"/>
    <property type="match status" value="1"/>
</dbReference>
<evidence type="ECO:0000256" key="8">
    <source>
        <dbReference type="ARBA" id="ARBA00022824"/>
    </source>
</evidence>
<evidence type="ECO:0000313" key="16">
    <source>
        <dbReference type="Proteomes" id="UP000028524"/>
    </source>
</evidence>
<evidence type="ECO:0000256" key="1">
    <source>
        <dbReference type="ARBA" id="ARBA00004389"/>
    </source>
</evidence>
<sequence>MGGADEVLELPGHLGSLLYDWVKATPVHVLLFFFVLLVLLGLLSASSHNHVSWPRETLSSNLSSAQLFVLLHLVAPKPRPSFPSEKTYVTSSSSGKQTSPRPLPCWYDRWLAEHRLAQEHVHAEQAFPTPDTNSIEPAELRLSVVLPAYNEEARIIPTLEEAVPYLDEHFGRSKTAKGAAVGVASSKRHMRNPPKQDLGGYEIIVVNDGSKDRTVDVVLDFAKEHGLHDVIRVVTLEKNRGKGGGVTHGLRHVRGEYALFADADGASRFSDVGKLIEACEEVVDGSHRGVAIGSRAHLVGSEAVVQRSALRNFLMRSFHLVLTILTPPATSRIRDTQCGFKLFSRGALPHIVPYMHAEGWIFDIEMLMLAESAPATMVLGSDGSVIGTSPGIKVAEVPIEWHEVGGSKLNVVQDSVRMAIGLAVLRASWMMGVYRRRLT</sequence>
<evidence type="ECO:0000313" key="15">
    <source>
        <dbReference type="EMBL" id="KFA65222.1"/>
    </source>
</evidence>
<dbReference type="STRING" id="1283841.A0A084QMN7"/>
<evidence type="ECO:0000256" key="4">
    <source>
        <dbReference type="ARBA" id="ARBA00012583"/>
    </source>
</evidence>
<evidence type="ECO:0000256" key="2">
    <source>
        <dbReference type="ARBA" id="ARBA00004922"/>
    </source>
</evidence>
<dbReference type="GO" id="GO:0005789">
    <property type="term" value="C:endoplasmic reticulum membrane"/>
    <property type="evidence" value="ECO:0007669"/>
    <property type="project" value="UniProtKB-SubCell"/>
</dbReference>
<accession>A0A084QMN7</accession>
<dbReference type="EMBL" id="KL660616">
    <property type="protein sequence ID" value="KFA65222.1"/>
    <property type="molecule type" value="Genomic_DNA"/>
</dbReference>
<evidence type="ECO:0000256" key="10">
    <source>
        <dbReference type="ARBA" id="ARBA00022989"/>
    </source>
</evidence>
<evidence type="ECO:0000256" key="11">
    <source>
        <dbReference type="ARBA" id="ARBA00023136"/>
    </source>
</evidence>
<evidence type="ECO:0000259" key="14">
    <source>
        <dbReference type="Pfam" id="PF00535"/>
    </source>
</evidence>
<keyword evidence="8" id="KW-0256">Endoplasmic reticulum</keyword>
<dbReference type="PANTHER" id="PTHR10859">
    <property type="entry name" value="GLYCOSYL TRANSFERASE"/>
    <property type="match status" value="1"/>
</dbReference>
<dbReference type="GO" id="GO:0004581">
    <property type="term" value="F:dolichyl-phosphate beta-glucosyltransferase activity"/>
    <property type="evidence" value="ECO:0007669"/>
    <property type="project" value="UniProtKB-EC"/>
</dbReference>
<evidence type="ECO:0000256" key="5">
    <source>
        <dbReference type="ARBA" id="ARBA00022676"/>
    </source>
</evidence>
<dbReference type="OrthoDB" id="3784at2759"/>
<keyword evidence="10 13" id="KW-1133">Transmembrane helix</keyword>
<comment type="subcellular location">
    <subcellularLocation>
        <location evidence="1">Endoplasmic reticulum membrane</location>
        <topology evidence="1">Single-pass membrane protein</topology>
    </subcellularLocation>
</comment>
<dbReference type="HOGENOM" id="CLU_033536_9_1_1"/>
<reference evidence="15 16" key="1">
    <citation type="journal article" date="2014" name="BMC Genomics">
        <title>Comparative genome sequencing reveals chemotype-specific gene clusters in the toxigenic black mold Stachybotrys.</title>
        <authorList>
            <person name="Semeiks J."/>
            <person name="Borek D."/>
            <person name="Otwinowski Z."/>
            <person name="Grishin N.V."/>
        </authorList>
    </citation>
    <scope>NUCLEOTIDE SEQUENCE [LARGE SCALE GENOMIC DNA]</scope>
    <source>
        <strain evidence="15 16">IBT 40285</strain>
    </source>
</reference>
<dbReference type="SUPFAM" id="SSF53448">
    <property type="entry name" value="Nucleotide-diphospho-sugar transferases"/>
    <property type="match status" value="1"/>
</dbReference>
<evidence type="ECO:0000256" key="7">
    <source>
        <dbReference type="ARBA" id="ARBA00022692"/>
    </source>
</evidence>
<dbReference type="InterPro" id="IPR001173">
    <property type="entry name" value="Glyco_trans_2-like"/>
</dbReference>
<protein>
    <recommendedName>
        <fullName evidence="4">dolichyl-phosphate beta-glucosyltransferase</fullName>
        <ecNumber evidence="4">2.4.1.117</ecNumber>
    </recommendedName>
</protein>